<dbReference type="Proteomes" id="UP000177811">
    <property type="component" value="Unassembled WGS sequence"/>
</dbReference>
<keyword evidence="1" id="KW-0812">Transmembrane</keyword>
<evidence type="ECO:0000313" key="2">
    <source>
        <dbReference type="EMBL" id="OHA02542.1"/>
    </source>
</evidence>
<feature type="transmembrane region" description="Helical" evidence="1">
    <location>
        <begin position="403"/>
        <end position="422"/>
    </location>
</feature>
<reference evidence="2 3" key="1">
    <citation type="journal article" date="2016" name="Nat. Commun.">
        <title>Thousands of microbial genomes shed light on interconnected biogeochemical processes in an aquifer system.</title>
        <authorList>
            <person name="Anantharaman K."/>
            <person name="Brown C.T."/>
            <person name="Hug L.A."/>
            <person name="Sharon I."/>
            <person name="Castelle C.J."/>
            <person name="Probst A.J."/>
            <person name="Thomas B.C."/>
            <person name="Singh A."/>
            <person name="Wilkins M.J."/>
            <person name="Karaoz U."/>
            <person name="Brodie E.L."/>
            <person name="Williams K.H."/>
            <person name="Hubbard S.S."/>
            <person name="Banfield J.F."/>
        </authorList>
    </citation>
    <scope>NUCLEOTIDE SEQUENCE [LARGE SCALE GENOMIC DNA]</scope>
</reference>
<evidence type="ECO:0000256" key="1">
    <source>
        <dbReference type="SAM" id="Phobius"/>
    </source>
</evidence>
<accession>A0A1G2KV86</accession>
<feature type="transmembrane region" description="Helical" evidence="1">
    <location>
        <begin position="306"/>
        <end position="329"/>
    </location>
</feature>
<feature type="transmembrane region" description="Helical" evidence="1">
    <location>
        <begin position="468"/>
        <end position="487"/>
    </location>
</feature>
<keyword evidence="1" id="KW-1133">Transmembrane helix</keyword>
<proteinExistence type="predicted"/>
<dbReference type="EMBL" id="MHQL01000031">
    <property type="protein sequence ID" value="OHA02542.1"/>
    <property type="molecule type" value="Genomic_DNA"/>
</dbReference>
<sequence>MFTEAVRDLLARYKAYDAIKQPPETVARIHVDEIAAKFAKAYEQVRNVIDYREEHLLRQRSILRAIQRGVLVHGGKSEMASRLIREMIRSGHFSNDRIPEEKISQVQRLVDNLLFLLELVRAGRFAQKNELSMWLMSITASAVEECIDPPWKDRAASAAMLACLTEGLVITGERVSDRDKEVQLFIAVQRALLRVDVDQLSYRLLTFLYPRWEDFSRSELEEFAEGLLSTKRLLDLTMAHPLGSYFFKLCNQYNTVFLLLGDVAFAKKSAPDVVEAVCADESALFSAVREAYQKRYTQQRQRLRRLAFFSVISLFVSKVIVALAIEIPIDTYVTHSFSLENTIINLLFPPLLMVFIIGFIRMPTAANIELVLAEVRAAVYRGAQKKYLLAIPERKKPFIQTMVRIFFIVVSLLVLLGVWMILQGLHFSIASAAVFVLFTSIVAATGVRVHNRAQDISLEQARASLRTFAWDLIVMPFVSIGQVTIAGLSKFKILVLLFDLIDAPFQVFVLFVENFNMFLRSKKDELY</sequence>
<evidence type="ECO:0000313" key="3">
    <source>
        <dbReference type="Proteomes" id="UP000177811"/>
    </source>
</evidence>
<feature type="transmembrane region" description="Helical" evidence="1">
    <location>
        <begin position="428"/>
        <end position="447"/>
    </location>
</feature>
<protein>
    <submittedName>
        <fullName evidence="2">Uncharacterized protein</fullName>
    </submittedName>
</protein>
<comment type="caution">
    <text evidence="2">The sequence shown here is derived from an EMBL/GenBank/DDBJ whole genome shotgun (WGS) entry which is preliminary data.</text>
</comment>
<dbReference type="AlphaFoldDB" id="A0A1G2KV86"/>
<feature type="transmembrane region" description="Helical" evidence="1">
    <location>
        <begin position="341"/>
        <end position="360"/>
    </location>
</feature>
<gene>
    <name evidence="2" type="ORF">A3C16_01225</name>
</gene>
<feature type="transmembrane region" description="Helical" evidence="1">
    <location>
        <begin position="493"/>
        <end position="512"/>
    </location>
</feature>
<keyword evidence="1" id="KW-0472">Membrane</keyword>
<name>A0A1G2KV86_9BACT</name>
<organism evidence="2 3">
    <name type="scientific">Candidatus Sungbacteria bacterium RIFCSPHIGHO2_02_FULL_51_29</name>
    <dbReference type="NCBI Taxonomy" id="1802273"/>
    <lineage>
        <taxon>Bacteria</taxon>
        <taxon>Candidatus Sungiibacteriota</taxon>
    </lineage>
</organism>